<dbReference type="InterPro" id="IPR058913">
    <property type="entry name" value="Integrase_dom_put"/>
</dbReference>
<proteinExistence type="predicted"/>
<evidence type="ECO:0000313" key="3">
    <source>
        <dbReference type="Proteomes" id="UP000076842"/>
    </source>
</evidence>
<gene>
    <name evidence="2" type="ORF">CALCODRAFT_413280</name>
</gene>
<keyword evidence="3" id="KW-1185">Reference proteome</keyword>
<dbReference type="Proteomes" id="UP000076842">
    <property type="component" value="Unassembled WGS sequence"/>
</dbReference>
<feature type="non-terminal residue" evidence="2">
    <location>
        <position position="440"/>
    </location>
</feature>
<reference evidence="2 3" key="1">
    <citation type="journal article" date="2016" name="Mol. Biol. Evol.">
        <title>Comparative Genomics of Early-Diverging Mushroom-Forming Fungi Provides Insights into the Origins of Lignocellulose Decay Capabilities.</title>
        <authorList>
            <person name="Nagy L.G."/>
            <person name="Riley R."/>
            <person name="Tritt A."/>
            <person name="Adam C."/>
            <person name="Daum C."/>
            <person name="Floudas D."/>
            <person name="Sun H."/>
            <person name="Yadav J.S."/>
            <person name="Pangilinan J."/>
            <person name="Larsson K.H."/>
            <person name="Matsuura K."/>
            <person name="Barry K."/>
            <person name="Labutti K."/>
            <person name="Kuo R."/>
            <person name="Ohm R.A."/>
            <person name="Bhattacharya S.S."/>
            <person name="Shirouzu T."/>
            <person name="Yoshinaga Y."/>
            <person name="Martin F.M."/>
            <person name="Grigoriev I.V."/>
            <person name="Hibbett D.S."/>
        </authorList>
    </citation>
    <scope>NUCLEOTIDE SEQUENCE [LARGE SCALE GENOMIC DNA]</scope>
    <source>
        <strain evidence="2 3">HHB12733</strain>
    </source>
</reference>
<dbReference type="PANTHER" id="PTHR46177:SF1">
    <property type="entry name" value="INTEGRASE CATALYTIC DOMAIN-CONTAINING PROTEIN"/>
    <property type="match status" value="1"/>
</dbReference>
<dbReference type="AlphaFoldDB" id="A0A165F2N9"/>
<accession>A0A165F2N9</accession>
<dbReference type="InParanoid" id="A0A165F2N9"/>
<evidence type="ECO:0000313" key="2">
    <source>
        <dbReference type="EMBL" id="KZT56061.1"/>
    </source>
</evidence>
<dbReference type="PANTHER" id="PTHR46177">
    <property type="entry name" value="INTEGRASE CATALYTIC DOMAIN-CONTAINING PROTEIN"/>
    <property type="match status" value="1"/>
</dbReference>
<dbReference type="OrthoDB" id="5946233at2759"/>
<sequence length="440" mass="51098">MRLSDPKILAILKEENLFDQSKYRLGLSHFKKIRRSLGLISTAEQQQTVESVTPAMRRLREKYPKAGVRDMMKNLFFEEGMKVPRRIVIGYFHQYEPDLIHSRRSARLQRKRFWSAGVNDIWCMDQHDKWSRFGLRLHTGIEPYSGMILWLKVWHNHHPKLIAQYYFEAVTRLGCMPLVTQSDLGSENYRMAKAHTAMRHYHDPSLHGTLQHRWMRHKKNIKPEISWSQMRRRFTPGFEDKLDEGVNEGWYDPDQPLHLLVFYWLFIPYLQSEIDCWVHSLNYSSKRRDKNKILPQGRPQLIFEHATRFGTLDFGVKVDHAAIAALQPVYAPQDTPHLELVPPGFAIIADALYDELGRPAVAWGNIWDVFRTLVWKFQTTRMDDPVIQGALEHEWNPHIAALAEAHELEEEGEPKGMPLKDGMPVSSGLAYMGGVAGGLG</sequence>
<name>A0A165F2N9_9BASI</name>
<feature type="domain" description="Integrase core" evidence="1">
    <location>
        <begin position="117"/>
        <end position="292"/>
    </location>
</feature>
<evidence type="ECO:0000259" key="1">
    <source>
        <dbReference type="Pfam" id="PF24764"/>
    </source>
</evidence>
<dbReference type="STRING" id="1353952.A0A165F2N9"/>
<protein>
    <recommendedName>
        <fullName evidence="1">Integrase core domain-containing protein</fullName>
    </recommendedName>
</protein>
<dbReference type="Pfam" id="PF24764">
    <property type="entry name" value="rva_4"/>
    <property type="match status" value="1"/>
</dbReference>
<dbReference type="EMBL" id="KV423984">
    <property type="protein sequence ID" value="KZT56061.1"/>
    <property type="molecule type" value="Genomic_DNA"/>
</dbReference>
<organism evidence="2 3">
    <name type="scientific">Calocera cornea HHB12733</name>
    <dbReference type="NCBI Taxonomy" id="1353952"/>
    <lineage>
        <taxon>Eukaryota</taxon>
        <taxon>Fungi</taxon>
        <taxon>Dikarya</taxon>
        <taxon>Basidiomycota</taxon>
        <taxon>Agaricomycotina</taxon>
        <taxon>Dacrymycetes</taxon>
        <taxon>Dacrymycetales</taxon>
        <taxon>Dacrymycetaceae</taxon>
        <taxon>Calocera</taxon>
    </lineage>
</organism>